<protein>
    <submittedName>
        <fullName evidence="2">Uncharacterized protein</fullName>
    </submittedName>
</protein>
<dbReference type="GeneID" id="25735533"/>
<name>A0A0D2K4F0_9CHLO</name>
<proteinExistence type="predicted"/>
<sequence>MAAMKLYEDVLAQDGVTTRQKQAALFGSTAVHASFGDIELAQITLREGIRNGLDFDQALADPDLPDFVTSPQMLIQLRRFNQTAQGALAARSSRAVQRQRIGGTSSAGAGAGAGTGLNQDIGGMFGSSTSDTAQVDTSVIGEHSEGTSDQAPPRAPRV</sequence>
<dbReference type="AlphaFoldDB" id="A0A0D2K4F0"/>
<keyword evidence="3" id="KW-1185">Reference proteome</keyword>
<evidence type="ECO:0000313" key="2">
    <source>
        <dbReference type="EMBL" id="KIZ05308.1"/>
    </source>
</evidence>
<dbReference type="OrthoDB" id="511716at2759"/>
<dbReference type="Proteomes" id="UP000054498">
    <property type="component" value="Unassembled WGS sequence"/>
</dbReference>
<accession>A0A0D2K4F0</accession>
<dbReference type="EMBL" id="KK100527">
    <property type="protein sequence ID" value="KIZ05308.1"/>
    <property type="molecule type" value="Genomic_DNA"/>
</dbReference>
<feature type="compositionally biased region" description="Polar residues" evidence="1">
    <location>
        <begin position="126"/>
        <end position="137"/>
    </location>
</feature>
<dbReference type="KEGG" id="mng:MNEG_2655"/>
<dbReference type="RefSeq" id="XP_013904327.1">
    <property type="nucleotide sequence ID" value="XM_014048873.1"/>
</dbReference>
<gene>
    <name evidence="2" type="ORF">MNEG_2655</name>
</gene>
<reference evidence="2 3" key="1">
    <citation type="journal article" date="2013" name="BMC Genomics">
        <title>Reconstruction of the lipid metabolism for the microalga Monoraphidium neglectum from its genome sequence reveals characteristics suitable for biofuel production.</title>
        <authorList>
            <person name="Bogen C."/>
            <person name="Al-Dilaimi A."/>
            <person name="Albersmeier A."/>
            <person name="Wichmann J."/>
            <person name="Grundmann M."/>
            <person name="Rupp O."/>
            <person name="Lauersen K.J."/>
            <person name="Blifernez-Klassen O."/>
            <person name="Kalinowski J."/>
            <person name="Goesmann A."/>
            <person name="Mussgnug J.H."/>
            <person name="Kruse O."/>
        </authorList>
    </citation>
    <scope>NUCLEOTIDE SEQUENCE [LARGE SCALE GENOMIC DNA]</scope>
    <source>
        <strain evidence="2 3">SAG 48.87</strain>
    </source>
</reference>
<evidence type="ECO:0000256" key="1">
    <source>
        <dbReference type="SAM" id="MobiDB-lite"/>
    </source>
</evidence>
<organism evidence="2 3">
    <name type="scientific">Monoraphidium neglectum</name>
    <dbReference type="NCBI Taxonomy" id="145388"/>
    <lineage>
        <taxon>Eukaryota</taxon>
        <taxon>Viridiplantae</taxon>
        <taxon>Chlorophyta</taxon>
        <taxon>core chlorophytes</taxon>
        <taxon>Chlorophyceae</taxon>
        <taxon>CS clade</taxon>
        <taxon>Sphaeropleales</taxon>
        <taxon>Selenastraceae</taxon>
        <taxon>Monoraphidium</taxon>
    </lineage>
</organism>
<feature type="region of interest" description="Disordered" evidence="1">
    <location>
        <begin position="122"/>
        <end position="158"/>
    </location>
</feature>
<evidence type="ECO:0000313" key="3">
    <source>
        <dbReference type="Proteomes" id="UP000054498"/>
    </source>
</evidence>